<dbReference type="GeneID" id="23564616"/>
<dbReference type="InParanoid" id="A0A0D1DSK6"/>
<gene>
    <name evidence="2" type="ORF">UMAG_04424</name>
</gene>
<feature type="compositionally biased region" description="Basic residues" evidence="1">
    <location>
        <begin position="149"/>
        <end position="168"/>
    </location>
</feature>
<feature type="compositionally biased region" description="Low complexity" evidence="1">
    <location>
        <begin position="129"/>
        <end position="146"/>
    </location>
</feature>
<dbReference type="EMBL" id="CM003153">
    <property type="protein sequence ID" value="KIS67324.1"/>
    <property type="molecule type" value="Genomic_DNA"/>
</dbReference>
<dbReference type="RefSeq" id="XP_011391117.1">
    <property type="nucleotide sequence ID" value="XM_011392815.1"/>
</dbReference>
<name>A0A0D1DSK6_MYCMD</name>
<dbReference type="AlphaFoldDB" id="A0A0D1DSK6"/>
<dbReference type="KEGG" id="uma:UMAG_04424"/>
<evidence type="ECO:0000256" key="1">
    <source>
        <dbReference type="SAM" id="MobiDB-lite"/>
    </source>
</evidence>
<proteinExistence type="predicted"/>
<keyword evidence="3" id="KW-1185">Reference proteome</keyword>
<dbReference type="OrthoDB" id="2554984at2759"/>
<dbReference type="VEuPathDB" id="FungiDB:UMAG_04424"/>
<dbReference type="Proteomes" id="UP000000561">
    <property type="component" value="Chromosome 14"/>
</dbReference>
<dbReference type="eggNOG" id="ENOG502TGKV">
    <property type="taxonomic scope" value="Eukaryota"/>
</dbReference>
<feature type="compositionally biased region" description="Basic and acidic residues" evidence="1">
    <location>
        <begin position="169"/>
        <end position="181"/>
    </location>
</feature>
<evidence type="ECO:0000313" key="3">
    <source>
        <dbReference type="Proteomes" id="UP000000561"/>
    </source>
</evidence>
<reference evidence="2 3" key="1">
    <citation type="journal article" date="2006" name="Nature">
        <title>Insights from the genome of the biotrophic fungal plant pathogen Ustilago maydis.</title>
        <authorList>
            <person name="Kamper J."/>
            <person name="Kahmann R."/>
            <person name="Bolker M."/>
            <person name="Ma L.J."/>
            <person name="Brefort T."/>
            <person name="Saville B.J."/>
            <person name="Banuett F."/>
            <person name="Kronstad J.W."/>
            <person name="Gold S.E."/>
            <person name="Muller O."/>
            <person name="Perlin M.H."/>
            <person name="Wosten H.A."/>
            <person name="de Vries R."/>
            <person name="Ruiz-Herrera J."/>
            <person name="Reynaga-Pena C.G."/>
            <person name="Snetselaar K."/>
            <person name="McCann M."/>
            <person name="Perez-Martin J."/>
            <person name="Feldbrugge M."/>
            <person name="Basse C.W."/>
            <person name="Steinberg G."/>
            <person name="Ibeas J.I."/>
            <person name="Holloman W."/>
            <person name="Guzman P."/>
            <person name="Farman M."/>
            <person name="Stajich J.E."/>
            <person name="Sentandreu R."/>
            <person name="Gonzalez-Prieto J.M."/>
            <person name="Kennell J.C."/>
            <person name="Molina L."/>
            <person name="Schirawski J."/>
            <person name="Mendoza-Mendoza A."/>
            <person name="Greilinger D."/>
            <person name="Munch K."/>
            <person name="Rossel N."/>
            <person name="Scherer M."/>
            <person name="Vranes M."/>
            <person name="Ladendorf O."/>
            <person name="Vincon V."/>
            <person name="Fuchs U."/>
            <person name="Sandrock B."/>
            <person name="Meng S."/>
            <person name="Ho E.C."/>
            <person name="Cahill M.J."/>
            <person name="Boyce K.J."/>
            <person name="Klose J."/>
            <person name="Klosterman S.J."/>
            <person name="Deelstra H.J."/>
            <person name="Ortiz-Castellanos L."/>
            <person name="Li W."/>
            <person name="Sanchez-Alonso P."/>
            <person name="Schreier P.H."/>
            <person name="Hauser-Hahn I."/>
            <person name="Vaupel M."/>
            <person name="Koopmann E."/>
            <person name="Friedrich G."/>
            <person name="Voss H."/>
            <person name="Schluter T."/>
            <person name="Margolis J."/>
            <person name="Platt D."/>
            <person name="Swimmer C."/>
            <person name="Gnirke A."/>
            <person name="Chen F."/>
            <person name="Vysotskaia V."/>
            <person name="Mannhaupt G."/>
            <person name="Guldener U."/>
            <person name="Munsterkotter M."/>
            <person name="Haase D."/>
            <person name="Oesterheld M."/>
            <person name="Mewes H.W."/>
            <person name="Mauceli E.W."/>
            <person name="DeCaprio D."/>
            <person name="Wade C.M."/>
            <person name="Butler J."/>
            <person name="Young S."/>
            <person name="Jaffe D.B."/>
            <person name="Calvo S."/>
            <person name="Nusbaum C."/>
            <person name="Galagan J."/>
            <person name="Birren B.W."/>
        </authorList>
    </citation>
    <scope>NUCLEOTIDE SEQUENCE [LARGE SCALE GENOMIC DNA]</scope>
    <source>
        <strain evidence="3">DSM 14603 / FGSC 9021 / UM521</strain>
    </source>
</reference>
<evidence type="ECO:0000313" key="2">
    <source>
        <dbReference type="EMBL" id="KIS67324.1"/>
    </source>
</evidence>
<feature type="region of interest" description="Disordered" evidence="1">
    <location>
        <begin position="112"/>
        <end position="181"/>
    </location>
</feature>
<dbReference type="OMA" id="VSRSHEC"/>
<organism evidence="2 3">
    <name type="scientific">Mycosarcoma maydis</name>
    <name type="common">Corn smut fungus</name>
    <name type="synonym">Ustilago maydis</name>
    <dbReference type="NCBI Taxonomy" id="5270"/>
    <lineage>
        <taxon>Eukaryota</taxon>
        <taxon>Fungi</taxon>
        <taxon>Dikarya</taxon>
        <taxon>Basidiomycota</taxon>
        <taxon>Ustilaginomycotina</taxon>
        <taxon>Ustilaginomycetes</taxon>
        <taxon>Ustilaginales</taxon>
        <taxon>Ustilaginaceae</taxon>
        <taxon>Mycosarcoma</taxon>
    </lineage>
</organism>
<sequence>MEPALPLPLRLDLSHPAVPTDHTSVSHSISQFLSSYAARTGTSNSASHPDETATSTTGGVVAAQLTRLMNGLAGKIDYDAFESLLTSLGSCSSNHIDELETPVELLQHPQTDADTEPTQFSPQSTPATQDSSRSNQDPSQPSQPESPSKKSKKDKKHKKDKKDKKNKNDKKDKSLKHEPLT</sequence>
<accession>A0A0D1DSK6</accession>
<feature type="compositionally biased region" description="Polar residues" evidence="1">
    <location>
        <begin position="112"/>
        <end position="128"/>
    </location>
</feature>
<protein>
    <submittedName>
        <fullName evidence="2">Uncharacterized protein</fullName>
    </submittedName>
</protein>